<dbReference type="EMBL" id="JAGIXG020000008">
    <property type="protein sequence ID" value="KAI6783245.1"/>
    <property type="molecule type" value="Genomic_DNA"/>
</dbReference>
<name>A0A9Q0BG21_9HYPO</name>
<dbReference type="RefSeq" id="XP_051364101.1">
    <property type="nucleotide sequence ID" value="XM_051504171.1"/>
</dbReference>
<organism evidence="1 2">
    <name type="scientific">Emericellopsis cladophorae</name>
    <dbReference type="NCBI Taxonomy" id="2686198"/>
    <lineage>
        <taxon>Eukaryota</taxon>
        <taxon>Fungi</taxon>
        <taxon>Dikarya</taxon>
        <taxon>Ascomycota</taxon>
        <taxon>Pezizomycotina</taxon>
        <taxon>Sordariomycetes</taxon>
        <taxon>Hypocreomycetidae</taxon>
        <taxon>Hypocreales</taxon>
        <taxon>Bionectriaceae</taxon>
        <taxon>Emericellopsis</taxon>
    </lineage>
</organism>
<accession>A0A9Q0BG21</accession>
<gene>
    <name evidence="1" type="ORF">J7T54_004272</name>
</gene>
<comment type="caution">
    <text evidence="1">The sequence shown here is derived from an EMBL/GenBank/DDBJ whole genome shotgun (WGS) entry which is preliminary data.</text>
</comment>
<dbReference type="GeneID" id="75830760"/>
<evidence type="ECO:0000313" key="2">
    <source>
        <dbReference type="Proteomes" id="UP001055219"/>
    </source>
</evidence>
<evidence type="ECO:0000313" key="1">
    <source>
        <dbReference type="EMBL" id="KAI6783245.1"/>
    </source>
</evidence>
<dbReference type="AlphaFoldDB" id="A0A9Q0BG21"/>
<proteinExistence type="predicted"/>
<sequence>MTSMKFPFELGEQWQMLRNLPPEHVINHPWIKVLFIDRKDLDMRGMDEETSRAWLPSPPTKLADVPNEELSQDVDELPEFHFYWIDLPLYNSVWRDKCPFVWILFEEWLDFNNCIHESLPYN</sequence>
<keyword evidence="2" id="KW-1185">Reference proteome</keyword>
<reference evidence="1" key="2">
    <citation type="submission" date="2022-07" db="EMBL/GenBank/DDBJ databases">
        <authorList>
            <person name="Goncalves M.F.M."/>
            <person name="Hilario S."/>
            <person name="Van De Peer Y."/>
            <person name="Esteves A.C."/>
            <person name="Alves A."/>
        </authorList>
    </citation>
    <scope>NUCLEOTIDE SEQUENCE</scope>
    <source>
        <strain evidence="1">MUM 19.33</strain>
    </source>
</reference>
<reference evidence="1" key="1">
    <citation type="journal article" date="2021" name="J Fungi (Basel)">
        <title>Genomic and Metabolomic Analyses of the Marine Fungus Emericellopsis cladophorae: Insights into Saltwater Adaptability Mechanisms and Its Biosynthetic Potential.</title>
        <authorList>
            <person name="Goncalves M.F.M."/>
            <person name="Hilario S."/>
            <person name="Van de Peer Y."/>
            <person name="Esteves A.C."/>
            <person name="Alves A."/>
        </authorList>
    </citation>
    <scope>NUCLEOTIDE SEQUENCE</scope>
    <source>
        <strain evidence="1">MUM 19.33</strain>
    </source>
</reference>
<dbReference type="Proteomes" id="UP001055219">
    <property type="component" value="Unassembled WGS sequence"/>
</dbReference>
<protein>
    <submittedName>
        <fullName evidence="1">Uncharacterized protein</fullName>
    </submittedName>
</protein>
<dbReference type="OrthoDB" id="10528325at2759"/>